<comment type="caution">
    <text evidence="1">The sequence shown here is derived from an EMBL/GenBank/DDBJ whole genome shotgun (WGS) entry which is preliminary data.</text>
</comment>
<keyword evidence="2" id="KW-1185">Reference proteome</keyword>
<organism evidence="1 2">
    <name type="scientific">Fusarium sporotrichioides</name>
    <dbReference type="NCBI Taxonomy" id="5514"/>
    <lineage>
        <taxon>Eukaryota</taxon>
        <taxon>Fungi</taxon>
        <taxon>Dikarya</taxon>
        <taxon>Ascomycota</taxon>
        <taxon>Pezizomycotina</taxon>
        <taxon>Sordariomycetes</taxon>
        <taxon>Hypocreomycetidae</taxon>
        <taxon>Hypocreales</taxon>
        <taxon>Nectriaceae</taxon>
        <taxon>Fusarium</taxon>
    </lineage>
</organism>
<accession>A0A395S309</accession>
<gene>
    <name evidence="1" type="ORF">FSPOR_6383</name>
</gene>
<evidence type="ECO:0000313" key="1">
    <source>
        <dbReference type="EMBL" id="RGP66788.1"/>
    </source>
</evidence>
<name>A0A395S309_FUSSP</name>
<dbReference type="AlphaFoldDB" id="A0A395S309"/>
<sequence length="248" mass="28692">MRFTFESDRLITIQGLAARLSHVHGDEYFAGVFSSRLTDSLLWKNSYFKADQALPGVPTRSWSSRCLNIWFVPVSHSFIRFAREDVFPANRSPIDLDTPEKRSLRTQAPLITVDLEKDFTASDIVSTVKRPVFTSHVHLVKDSQDKYAVNFEFDVENLMPKSFNRLLILLLGLHALHKKRGFVDVQEFEERTIVDPDTIVSSEAIVVWQSGAYYERIGRLDFDVPKNYTQRRMLNNYIEQSRTQVCLI</sequence>
<evidence type="ECO:0000313" key="2">
    <source>
        <dbReference type="Proteomes" id="UP000266152"/>
    </source>
</evidence>
<proteinExistence type="predicted"/>
<dbReference type="EMBL" id="PXOF01000089">
    <property type="protein sequence ID" value="RGP66788.1"/>
    <property type="molecule type" value="Genomic_DNA"/>
</dbReference>
<reference evidence="1 2" key="1">
    <citation type="journal article" date="2018" name="PLoS Pathog.">
        <title>Evolution of structural diversity of trichothecenes, a family of toxins produced by plant pathogenic and entomopathogenic fungi.</title>
        <authorList>
            <person name="Proctor R.H."/>
            <person name="McCormick S.P."/>
            <person name="Kim H.S."/>
            <person name="Cardoza R.E."/>
            <person name="Stanley A.M."/>
            <person name="Lindo L."/>
            <person name="Kelly A."/>
            <person name="Brown D.W."/>
            <person name="Lee T."/>
            <person name="Vaughan M.M."/>
            <person name="Alexander N.J."/>
            <person name="Busman M."/>
            <person name="Gutierrez S."/>
        </authorList>
    </citation>
    <scope>NUCLEOTIDE SEQUENCE [LARGE SCALE GENOMIC DNA]</scope>
    <source>
        <strain evidence="1 2">NRRL 3299</strain>
    </source>
</reference>
<dbReference type="Proteomes" id="UP000266152">
    <property type="component" value="Unassembled WGS sequence"/>
</dbReference>
<protein>
    <submittedName>
        <fullName evidence="1">Uncharacterized protein</fullName>
    </submittedName>
</protein>